<dbReference type="OrthoDB" id="9806482at2"/>
<dbReference type="FunFam" id="3.90.190.10:FF:000157">
    <property type="entry name" value="Protein-tyrosine phosphatase"/>
    <property type="match status" value="1"/>
</dbReference>
<dbReference type="STRING" id="1300350.Z948_1908"/>
<dbReference type="InterPro" id="IPR029021">
    <property type="entry name" value="Prot-tyrosine_phosphatase-like"/>
</dbReference>
<proteinExistence type="predicted"/>
<evidence type="ECO:0000313" key="3">
    <source>
        <dbReference type="Proteomes" id="UP000027734"/>
    </source>
</evidence>
<dbReference type="AlphaFoldDB" id="A0A073ILA4"/>
<dbReference type="Gene3D" id="3.90.190.10">
    <property type="entry name" value="Protein tyrosine phosphatase superfamily"/>
    <property type="match status" value="1"/>
</dbReference>
<organism evidence="2 3">
    <name type="scientific">Sulfitobacter donghicola DSW-25 = KCTC 12864 = JCM 14565</name>
    <dbReference type="NCBI Taxonomy" id="1300350"/>
    <lineage>
        <taxon>Bacteria</taxon>
        <taxon>Pseudomonadati</taxon>
        <taxon>Pseudomonadota</taxon>
        <taxon>Alphaproteobacteria</taxon>
        <taxon>Rhodobacterales</taxon>
        <taxon>Roseobacteraceae</taxon>
        <taxon>Sulfitobacter</taxon>
    </lineage>
</organism>
<keyword evidence="3" id="KW-1185">Reference proteome</keyword>
<sequence length="145" mass="15465">MARPLAIHRDLQAIQRSGVNTVVSLLEPTEAENVGLAKQGETCAELGLAFINHPIRDMHLPQPNSFAALAGGLASRMRNGEHVAVHCFASIGRSGMLSCAILGHFGYGPDTAIEHVSKMRGVPVPDTTEQAAFIREILEKPTTAS</sequence>
<feature type="domain" description="Tyrosine specific protein phosphatases" evidence="1">
    <location>
        <begin position="64"/>
        <end position="131"/>
    </location>
</feature>
<gene>
    <name evidence="2" type="ORF">DSW25_03090</name>
</gene>
<evidence type="ECO:0000259" key="1">
    <source>
        <dbReference type="PROSITE" id="PS50056"/>
    </source>
</evidence>
<dbReference type="SUPFAM" id="SSF52799">
    <property type="entry name" value="(Phosphotyrosine protein) phosphatases II"/>
    <property type="match status" value="1"/>
</dbReference>
<dbReference type="Pfam" id="PF22785">
    <property type="entry name" value="Tc-R-P"/>
    <property type="match status" value="1"/>
</dbReference>
<comment type="caution">
    <text evidence="2">The sequence shown here is derived from an EMBL/GenBank/DDBJ whole genome shotgun (WGS) entry which is preliminary data.</text>
</comment>
<dbReference type="EMBL" id="JAMC01000001">
    <property type="protein sequence ID" value="KEJ91088.1"/>
    <property type="molecule type" value="Genomic_DNA"/>
</dbReference>
<accession>A0A073ILA4</accession>
<dbReference type="InterPro" id="IPR000387">
    <property type="entry name" value="Tyr_Pase_dom"/>
</dbReference>
<dbReference type="Proteomes" id="UP000027734">
    <property type="component" value="Unassembled WGS sequence"/>
</dbReference>
<dbReference type="PROSITE" id="PS50056">
    <property type="entry name" value="TYR_PHOSPHATASE_2"/>
    <property type="match status" value="1"/>
</dbReference>
<protein>
    <recommendedName>
        <fullName evidence="1">Tyrosine specific protein phosphatases domain-containing protein</fullName>
    </recommendedName>
</protein>
<name>A0A073ILA4_9RHOB</name>
<reference evidence="2 3" key="1">
    <citation type="submission" date="2014-01" db="EMBL/GenBank/DDBJ databases">
        <title>Sulfitobacter donghicola JCM 14565 Genome Sequencing.</title>
        <authorList>
            <person name="Lai Q."/>
            <person name="Hong Z."/>
        </authorList>
    </citation>
    <scope>NUCLEOTIDE SEQUENCE [LARGE SCALE GENOMIC DNA]</scope>
    <source>
        <strain evidence="2 3">JCM 14565</strain>
    </source>
</reference>
<evidence type="ECO:0000313" key="2">
    <source>
        <dbReference type="EMBL" id="KEJ91088.1"/>
    </source>
</evidence>
<dbReference type="eggNOG" id="COG2453">
    <property type="taxonomic scope" value="Bacteria"/>
</dbReference>